<sequence length="67" mass="6998">MVPSGVLDCGFNLWVSLNCDRPLLCVTVTSGVIGVRACVKRVLVLDLSPTDLASDKLPALETPGSGQ</sequence>
<name>A0AAV2M938_KNICA</name>
<dbReference type="Proteomes" id="UP001497482">
    <property type="component" value="Chromosome 6"/>
</dbReference>
<evidence type="ECO:0000313" key="1">
    <source>
        <dbReference type="EMBL" id="CAL1609790.1"/>
    </source>
</evidence>
<evidence type="ECO:0000313" key="2">
    <source>
        <dbReference type="Proteomes" id="UP001497482"/>
    </source>
</evidence>
<gene>
    <name evidence="1" type="ORF">KC01_LOCUS36475</name>
</gene>
<proteinExistence type="predicted"/>
<protein>
    <submittedName>
        <fullName evidence="1">Uncharacterized protein</fullName>
    </submittedName>
</protein>
<accession>A0AAV2M938</accession>
<keyword evidence="2" id="KW-1185">Reference proteome</keyword>
<organism evidence="1 2">
    <name type="scientific">Knipowitschia caucasica</name>
    <name type="common">Caucasian dwarf goby</name>
    <name type="synonym">Pomatoschistus caucasicus</name>
    <dbReference type="NCBI Taxonomy" id="637954"/>
    <lineage>
        <taxon>Eukaryota</taxon>
        <taxon>Metazoa</taxon>
        <taxon>Chordata</taxon>
        <taxon>Craniata</taxon>
        <taxon>Vertebrata</taxon>
        <taxon>Euteleostomi</taxon>
        <taxon>Actinopterygii</taxon>
        <taxon>Neopterygii</taxon>
        <taxon>Teleostei</taxon>
        <taxon>Neoteleostei</taxon>
        <taxon>Acanthomorphata</taxon>
        <taxon>Gobiaria</taxon>
        <taxon>Gobiiformes</taxon>
        <taxon>Gobioidei</taxon>
        <taxon>Gobiidae</taxon>
        <taxon>Gobiinae</taxon>
        <taxon>Knipowitschia</taxon>
    </lineage>
</organism>
<dbReference type="EMBL" id="OZ035828">
    <property type="protein sequence ID" value="CAL1609790.1"/>
    <property type="molecule type" value="Genomic_DNA"/>
</dbReference>
<reference evidence="1 2" key="1">
    <citation type="submission" date="2024-04" db="EMBL/GenBank/DDBJ databases">
        <authorList>
            <person name="Waldvogel A.-M."/>
            <person name="Schoenle A."/>
        </authorList>
    </citation>
    <scope>NUCLEOTIDE SEQUENCE [LARGE SCALE GENOMIC DNA]</scope>
</reference>
<dbReference type="AlphaFoldDB" id="A0AAV2M938"/>